<proteinExistence type="inferred from homology"/>
<dbReference type="Pfam" id="PF09335">
    <property type="entry name" value="VTT_dom"/>
    <property type="match status" value="1"/>
</dbReference>
<dbReference type="InterPro" id="IPR015414">
    <property type="entry name" value="TMEM64"/>
</dbReference>
<dbReference type="AlphaFoldDB" id="A0A345C497"/>
<keyword evidence="3 6" id="KW-0812">Transmembrane</keyword>
<feature type="transmembrane region" description="Helical" evidence="6">
    <location>
        <begin position="224"/>
        <end position="245"/>
    </location>
</feature>
<keyword evidence="5 6" id="KW-0472">Membrane</keyword>
<evidence type="ECO:0000313" key="8">
    <source>
        <dbReference type="EMBL" id="AXF58028.1"/>
    </source>
</evidence>
<gene>
    <name evidence="8" type="ORF">DT065_15810</name>
</gene>
<keyword evidence="9" id="KW-1185">Reference proteome</keyword>
<evidence type="ECO:0000256" key="3">
    <source>
        <dbReference type="ARBA" id="ARBA00022692"/>
    </source>
</evidence>
<dbReference type="GO" id="GO:0005886">
    <property type="term" value="C:plasma membrane"/>
    <property type="evidence" value="ECO:0007669"/>
    <property type="project" value="UniProtKB-SubCell"/>
</dbReference>
<feature type="transmembrane region" description="Helical" evidence="6">
    <location>
        <begin position="192"/>
        <end position="212"/>
    </location>
</feature>
<dbReference type="EMBL" id="CP031092">
    <property type="protein sequence ID" value="AXF58028.1"/>
    <property type="molecule type" value="Genomic_DNA"/>
</dbReference>
<reference evidence="8 9" key="1">
    <citation type="journal article" date="2018" name="J. Microbiol.">
        <title>Salicibibacter kimchii gen. nov., sp. nov., a moderately halophilic and alkalitolerant bacterium in the family Bacillaceae, isolated from kimchi.</title>
        <authorList>
            <person name="Jang J.Y."/>
            <person name="Oh Y.J."/>
            <person name="Lim S.K."/>
            <person name="Park H.K."/>
            <person name="Lee C."/>
            <person name="Kim J.Y."/>
            <person name="Lee M.A."/>
            <person name="Choi H.J."/>
        </authorList>
    </citation>
    <scope>NUCLEOTIDE SEQUENCE [LARGE SCALE GENOMIC DNA]</scope>
    <source>
        <strain evidence="8 9">NKC1-1</strain>
    </source>
</reference>
<evidence type="ECO:0000256" key="6">
    <source>
        <dbReference type="RuleBase" id="RU366058"/>
    </source>
</evidence>
<accession>A0A345C497</accession>
<dbReference type="Proteomes" id="UP000252100">
    <property type="component" value="Chromosome"/>
</dbReference>
<feature type="transmembrane region" description="Helical" evidence="6">
    <location>
        <begin position="43"/>
        <end position="60"/>
    </location>
</feature>
<comment type="similarity">
    <text evidence="6">Belongs to the TVP38/TMEM64 family.</text>
</comment>
<feature type="transmembrane region" description="Helical" evidence="6">
    <location>
        <begin position="110"/>
        <end position="135"/>
    </location>
</feature>
<evidence type="ECO:0000256" key="2">
    <source>
        <dbReference type="ARBA" id="ARBA00022475"/>
    </source>
</evidence>
<name>A0A345C497_9BACI</name>
<evidence type="ECO:0000259" key="7">
    <source>
        <dbReference type="Pfam" id="PF09335"/>
    </source>
</evidence>
<keyword evidence="2 6" id="KW-1003">Cell membrane</keyword>
<protein>
    <recommendedName>
        <fullName evidence="6">TVP38/TMEM64 family membrane protein</fullName>
    </recommendedName>
</protein>
<feature type="transmembrane region" description="Helical" evidence="6">
    <location>
        <begin position="80"/>
        <end position="98"/>
    </location>
</feature>
<evidence type="ECO:0000256" key="1">
    <source>
        <dbReference type="ARBA" id="ARBA00004651"/>
    </source>
</evidence>
<evidence type="ECO:0000313" key="9">
    <source>
        <dbReference type="Proteomes" id="UP000252100"/>
    </source>
</evidence>
<sequence length="252" mass="27357">MSIATNFIVSPTLPEDTLIILQQSGSGEKQMSLKVMNVGTGKIKGILVGVAVIIVIYLASQVGDVWSPTRLRDYIEGFGIFAPLLFLLLSGLRPIFFVPASIVGFTGGLLFGLWGGAVLAIIGSLLAAALGYIMAQYLGGRWVEKKMEGGRLLVFKNQLLRYGFYYVLFLRLIPMLSFDLISYVCGFAQTPFLKYIMATAIGVLPGTMIFTLMGTSVAAGDTEMLLLILGIVFLLLVAGLIYYFVKKRSGNI</sequence>
<organism evidence="8 9">
    <name type="scientific">Salicibibacter kimchii</name>
    <dbReference type="NCBI Taxonomy" id="2099786"/>
    <lineage>
        <taxon>Bacteria</taxon>
        <taxon>Bacillati</taxon>
        <taxon>Bacillota</taxon>
        <taxon>Bacilli</taxon>
        <taxon>Bacillales</taxon>
        <taxon>Bacillaceae</taxon>
        <taxon>Salicibibacter</taxon>
    </lineage>
</organism>
<evidence type="ECO:0000256" key="4">
    <source>
        <dbReference type="ARBA" id="ARBA00022989"/>
    </source>
</evidence>
<dbReference type="InterPro" id="IPR032816">
    <property type="entry name" value="VTT_dom"/>
</dbReference>
<comment type="subcellular location">
    <subcellularLocation>
        <location evidence="1 6">Cell membrane</location>
        <topology evidence="1 6">Multi-pass membrane protein</topology>
    </subcellularLocation>
</comment>
<feature type="domain" description="VTT" evidence="7">
    <location>
        <begin position="98"/>
        <end position="215"/>
    </location>
</feature>
<dbReference type="KEGG" id="rue:DT065_15810"/>
<keyword evidence="4 6" id="KW-1133">Transmembrane helix</keyword>
<dbReference type="PANTHER" id="PTHR12677">
    <property type="entry name" value="GOLGI APPARATUS MEMBRANE PROTEIN TVP38-RELATED"/>
    <property type="match status" value="1"/>
</dbReference>
<dbReference type="PANTHER" id="PTHR12677:SF59">
    <property type="entry name" value="GOLGI APPARATUS MEMBRANE PROTEIN TVP38-RELATED"/>
    <property type="match status" value="1"/>
</dbReference>
<feature type="transmembrane region" description="Helical" evidence="6">
    <location>
        <begin position="163"/>
        <end position="185"/>
    </location>
</feature>
<evidence type="ECO:0000256" key="5">
    <source>
        <dbReference type="ARBA" id="ARBA00023136"/>
    </source>
</evidence>